<organism evidence="2 3">
    <name type="scientific">Aquimarina rubra</name>
    <dbReference type="NCBI Taxonomy" id="1920033"/>
    <lineage>
        <taxon>Bacteria</taxon>
        <taxon>Pseudomonadati</taxon>
        <taxon>Bacteroidota</taxon>
        <taxon>Flavobacteriia</taxon>
        <taxon>Flavobacteriales</taxon>
        <taxon>Flavobacteriaceae</taxon>
        <taxon>Aquimarina</taxon>
    </lineage>
</organism>
<keyword evidence="3" id="KW-1185">Reference proteome</keyword>
<proteinExistence type="predicted"/>
<evidence type="ECO:0000313" key="3">
    <source>
        <dbReference type="Proteomes" id="UP001597319"/>
    </source>
</evidence>
<accession>A0ABW5LG76</accession>
<gene>
    <name evidence="2" type="ORF">ACFSR1_08790</name>
</gene>
<reference evidence="3" key="1">
    <citation type="journal article" date="2019" name="Int. J. Syst. Evol. Microbiol.">
        <title>The Global Catalogue of Microorganisms (GCM) 10K type strain sequencing project: providing services to taxonomists for standard genome sequencing and annotation.</title>
        <authorList>
            <consortium name="The Broad Institute Genomics Platform"/>
            <consortium name="The Broad Institute Genome Sequencing Center for Infectious Disease"/>
            <person name="Wu L."/>
            <person name="Ma J."/>
        </authorList>
    </citation>
    <scope>NUCLEOTIDE SEQUENCE [LARGE SCALE GENOMIC DNA]</scope>
    <source>
        <strain evidence="3">KCTC 52274</strain>
    </source>
</reference>
<protein>
    <recommendedName>
        <fullName evidence="4">DUF2937 family protein</fullName>
    </recommendedName>
</protein>
<sequence length="176" mass="19934">MKSIISIILIAVSLVIFGLRISKKIQFKQNVSGYLKRAADANTIELANDELTKVIDYLESNNITNGYTSILWETPDEDISFWYKNLKASQTELQNLKSNSALERTNVLIKLRETLVDTGERTRVTVPKGLAVYPNNTLWSILMWMAFLSISTGFVILAIESDKRSKKKKEQQLSSS</sequence>
<dbReference type="RefSeq" id="WP_378291647.1">
    <property type="nucleotide sequence ID" value="NZ_JBHULE010000019.1"/>
</dbReference>
<keyword evidence="1" id="KW-0812">Transmembrane</keyword>
<feature type="transmembrane region" description="Helical" evidence="1">
    <location>
        <begin position="138"/>
        <end position="159"/>
    </location>
</feature>
<keyword evidence="1" id="KW-1133">Transmembrane helix</keyword>
<keyword evidence="1" id="KW-0472">Membrane</keyword>
<name>A0ABW5LG76_9FLAO</name>
<evidence type="ECO:0000313" key="2">
    <source>
        <dbReference type="EMBL" id="MFD2562768.1"/>
    </source>
</evidence>
<dbReference type="EMBL" id="JBHULE010000019">
    <property type="protein sequence ID" value="MFD2562768.1"/>
    <property type="molecule type" value="Genomic_DNA"/>
</dbReference>
<dbReference type="Proteomes" id="UP001597319">
    <property type="component" value="Unassembled WGS sequence"/>
</dbReference>
<comment type="caution">
    <text evidence="2">The sequence shown here is derived from an EMBL/GenBank/DDBJ whole genome shotgun (WGS) entry which is preliminary data.</text>
</comment>
<evidence type="ECO:0000256" key="1">
    <source>
        <dbReference type="SAM" id="Phobius"/>
    </source>
</evidence>
<evidence type="ECO:0008006" key="4">
    <source>
        <dbReference type="Google" id="ProtNLM"/>
    </source>
</evidence>